<accession>A0AAV3Z1X5</accession>
<organism evidence="2 3">
    <name type="scientific">Plakobranchus ocellatus</name>
    <dbReference type="NCBI Taxonomy" id="259542"/>
    <lineage>
        <taxon>Eukaryota</taxon>
        <taxon>Metazoa</taxon>
        <taxon>Spiralia</taxon>
        <taxon>Lophotrochozoa</taxon>
        <taxon>Mollusca</taxon>
        <taxon>Gastropoda</taxon>
        <taxon>Heterobranchia</taxon>
        <taxon>Euthyneura</taxon>
        <taxon>Panpulmonata</taxon>
        <taxon>Sacoglossa</taxon>
        <taxon>Placobranchoidea</taxon>
        <taxon>Plakobranchidae</taxon>
        <taxon>Plakobranchus</taxon>
    </lineage>
</organism>
<evidence type="ECO:0000256" key="1">
    <source>
        <dbReference type="SAM" id="MobiDB-lite"/>
    </source>
</evidence>
<dbReference type="Proteomes" id="UP000735302">
    <property type="component" value="Unassembled WGS sequence"/>
</dbReference>
<comment type="caution">
    <text evidence="2">The sequence shown here is derived from an EMBL/GenBank/DDBJ whole genome shotgun (WGS) entry which is preliminary data.</text>
</comment>
<proteinExistence type="predicted"/>
<keyword evidence="3" id="KW-1185">Reference proteome</keyword>
<dbReference type="AlphaFoldDB" id="A0AAV3Z1X5"/>
<reference evidence="2 3" key="1">
    <citation type="journal article" date="2021" name="Elife">
        <title>Chloroplast acquisition without the gene transfer in kleptoplastic sea slugs, Plakobranchus ocellatus.</title>
        <authorList>
            <person name="Maeda T."/>
            <person name="Takahashi S."/>
            <person name="Yoshida T."/>
            <person name="Shimamura S."/>
            <person name="Takaki Y."/>
            <person name="Nagai Y."/>
            <person name="Toyoda A."/>
            <person name="Suzuki Y."/>
            <person name="Arimoto A."/>
            <person name="Ishii H."/>
            <person name="Satoh N."/>
            <person name="Nishiyama T."/>
            <person name="Hasebe M."/>
            <person name="Maruyama T."/>
            <person name="Minagawa J."/>
            <person name="Obokata J."/>
            <person name="Shigenobu S."/>
        </authorList>
    </citation>
    <scope>NUCLEOTIDE SEQUENCE [LARGE SCALE GENOMIC DNA]</scope>
</reference>
<evidence type="ECO:0000313" key="3">
    <source>
        <dbReference type="Proteomes" id="UP000735302"/>
    </source>
</evidence>
<gene>
    <name evidence="2" type="ORF">PoB_001503200</name>
</gene>
<sequence>MAESFENLLRTKQPSTLSELYATHNKSPKANFTMELEMEEQRKRHANKYAARNTLESVWRELRPRQSYSSQSGGRQTDSKADSAAARRLQSAFGGRYRDSRVFLAAAMLTLESFWCRVVLACYTGPHLGQDSQMPPCYQLFFPPGLLARFKSAYIILNCA</sequence>
<protein>
    <submittedName>
        <fullName evidence="2">Uncharacterized protein</fullName>
    </submittedName>
</protein>
<evidence type="ECO:0000313" key="2">
    <source>
        <dbReference type="EMBL" id="GFN88526.1"/>
    </source>
</evidence>
<feature type="compositionally biased region" description="Low complexity" evidence="1">
    <location>
        <begin position="65"/>
        <end position="76"/>
    </location>
</feature>
<name>A0AAV3Z1X5_9GAST</name>
<feature type="region of interest" description="Disordered" evidence="1">
    <location>
        <begin position="62"/>
        <end position="85"/>
    </location>
</feature>
<dbReference type="EMBL" id="BLXT01001848">
    <property type="protein sequence ID" value="GFN88526.1"/>
    <property type="molecule type" value="Genomic_DNA"/>
</dbReference>